<dbReference type="AlphaFoldDB" id="A0A7H0HBH2"/>
<evidence type="ECO:0000313" key="2">
    <source>
        <dbReference type="EMBL" id="QNP57888.1"/>
    </source>
</evidence>
<protein>
    <submittedName>
        <fullName evidence="2">PhnD/SsuA/transferrin family substrate-binding protein</fullName>
    </submittedName>
</protein>
<dbReference type="EMBL" id="CP060790">
    <property type="protein sequence ID" value="QNP57888.1"/>
    <property type="molecule type" value="Genomic_DNA"/>
</dbReference>
<dbReference type="Gene3D" id="3.40.190.10">
    <property type="entry name" value="Periplasmic binding protein-like II"/>
    <property type="match status" value="2"/>
</dbReference>
<dbReference type="Pfam" id="PF12974">
    <property type="entry name" value="Phosphonate-bd"/>
    <property type="match status" value="1"/>
</dbReference>
<sequence length="272" mass="29736">MKHRAGAAGVLLAALLQGGAWAAPDFTLGVSEGTSGGLDHAQVIAKYQGLANAIGQSLGNKVNVVFVREFKALEDGMKNGRFDFMMARPSDYPARGLRDYGYRYVASAKPEGQCHVVVPKDSPLKALADLKGKRFVMPEQISYMSRFCQAELRDQGIDVARENVKYVREQGAVAFYLDNKFADVGTLASYSGAARQWEKDGHRVLHKSVAQPYFPLIAHGRFSDAQVAAVQKQLLALGTDESGQAVLKTVGVQQFDTGTEKRLRDLLKWLGQ</sequence>
<gene>
    <name evidence="2" type="ORF">H9L24_12210</name>
</gene>
<feature type="signal peptide" evidence="1">
    <location>
        <begin position="1"/>
        <end position="22"/>
    </location>
</feature>
<name>A0A7H0HBH2_9BURK</name>
<evidence type="ECO:0000256" key="1">
    <source>
        <dbReference type="SAM" id="SignalP"/>
    </source>
</evidence>
<dbReference type="PANTHER" id="PTHR35841">
    <property type="entry name" value="PHOSPHONATES-BINDING PERIPLASMIC PROTEIN"/>
    <property type="match status" value="1"/>
</dbReference>
<feature type="chain" id="PRO_5029023022" evidence="1">
    <location>
        <begin position="23"/>
        <end position="272"/>
    </location>
</feature>
<dbReference type="PANTHER" id="PTHR35841:SF1">
    <property type="entry name" value="PHOSPHONATES-BINDING PERIPLASMIC PROTEIN"/>
    <property type="match status" value="1"/>
</dbReference>
<dbReference type="RefSeq" id="WP_187734888.1">
    <property type="nucleotide sequence ID" value="NZ_CP060790.1"/>
</dbReference>
<accession>A0A7H0HBH2</accession>
<evidence type="ECO:0000313" key="3">
    <source>
        <dbReference type="Proteomes" id="UP000516057"/>
    </source>
</evidence>
<keyword evidence="1" id="KW-0732">Signal</keyword>
<keyword evidence="3" id="KW-1185">Reference proteome</keyword>
<dbReference type="SUPFAM" id="SSF53850">
    <property type="entry name" value="Periplasmic binding protein-like II"/>
    <property type="match status" value="1"/>
</dbReference>
<proteinExistence type="predicted"/>
<dbReference type="Proteomes" id="UP000516057">
    <property type="component" value="Chromosome"/>
</dbReference>
<reference evidence="2 3" key="1">
    <citation type="submission" date="2020-08" db="EMBL/GenBank/DDBJ databases">
        <title>Genome sequence of Acidovorax monticola KACC 19171T.</title>
        <authorList>
            <person name="Hyun D.-W."/>
            <person name="Bae J.-W."/>
        </authorList>
    </citation>
    <scope>NUCLEOTIDE SEQUENCE [LARGE SCALE GENOMIC DNA]</scope>
    <source>
        <strain evidence="2 3">KACC 19171</strain>
    </source>
</reference>
<organism evidence="2 3">
    <name type="scientific">Paenacidovorax monticola</name>
    <dbReference type="NCBI Taxonomy" id="1926868"/>
    <lineage>
        <taxon>Bacteria</taxon>
        <taxon>Pseudomonadati</taxon>
        <taxon>Pseudomonadota</taxon>
        <taxon>Betaproteobacteria</taxon>
        <taxon>Burkholderiales</taxon>
        <taxon>Comamonadaceae</taxon>
        <taxon>Paenacidovorax</taxon>
    </lineage>
</organism>
<dbReference type="KEGG" id="amon:H9L24_12210"/>